<accession>A0A6I8P9V3</accession>
<dbReference type="RefSeq" id="XP_028920420.1">
    <property type="nucleotide sequence ID" value="XM_029064587.2"/>
</dbReference>
<feature type="compositionally biased region" description="Acidic residues" evidence="7">
    <location>
        <begin position="259"/>
        <end position="279"/>
    </location>
</feature>
<evidence type="ECO:0000256" key="3">
    <source>
        <dbReference type="ARBA" id="ARBA00022833"/>
    </source>
</evidence>
<feature type="region of interest" description="Disordered" evidence="7">
    <location>
        <begin position="248"/>
        <end position="297"/>
    </location>
</feature>
<feature type="region of interest" description="Disordered" evidence="7">
    <location>
        <begin position="88"/>
        <end position="114"/>
    </location>
</feature>
<feature type="domain" description="THAP-type" evidence="8">
    <location>
        <begin position="1"/>
        <end position="85"/>
    </location>
</feature>
<dbReference type="Proteomes" id="UP000002279">
    <property type="component" value="Chromosome 5"/>
</dbReference>
<dbReference type="Bgee" id="ENSOANG00000042320">
    <property type="expression patterns" value="Expressed in heart and 7 other cell types or tissues"/>
</dbReference>
<keyword evidence="10" id="KW-1185">Reference proteome</keyword>
<keyword evidence="6" id="KW-0175">Coiled coil</keyword>
<evidence type="ECO:0000256" key="1">
    <source>
        <dbReference type="ARBA" id="ARBA00022723"/>
    </source>
</evidence>
<protein>
    <submittedName>
        <fullName evidence="9">THAP domain containing 8</fullName>
    </submittedName>
</protein>
<dbReference type="GeneTree" id="ENSGT00940000163335"/>
<dbReference type="KEGG" id="oaa:103167792"/>
<dbReference type="SUPFAM" id="SSF57716">
    <property type="entry name" value="Glucocorticoid receptor-like (DNA-binding domain)"/>
    <property type="match status" value="1"/>
</dbReference>
<keyword evidence="4 5" id="KW-0238">DNA-binding</keyword>
<evidence type="ECO:0000256" key="2">
    <source>
        <dbReference type="ARBA" id="ARBA00022771"/>
    </source>
</evidence>
<keyword evidence="2 5" id="KW-0863">Zinc-finger</keyword>
<proteinExistence type="predicted"/>
<evidence type="ECO:0000313" key="10">
    <source>
        <dbReference type="Proteomes" id="UP000002279"/>
    </source>
</evidence>
<reference evidence="9" key="3">
    <citation type="submission" date="2025-09" db="UniProtKB">
        <authorList>
            <consortium name="Ensembl"/>
        </authorList>
    </citation>
    <scope>IDENTIFICATION</scope>
    <source>
        <strain evidence="9">Glennie</strain>
    </source>
</reference>
<keyword evidence="1" id="KW-0479">Metal-binding</keyword>
<dbReference type="GO" id="GO:0008270">
    <property type="term" value="F:zinc ion binding"/>
    <property type="evidence" value="ECO:0007669"/>
    <property type="project" value="UniProtKB-KW"/>
</dbReference>
<evidence type="ECO:0000313" key="9">
    <source>
        <dbReference type="Ensembl" id="ENSOANP00000049560.1"/>
    </source>
</evidence>
<dbReference type="GeneID" id="103167792"/>
<dbReference type="Ensembl" id="ENSOANT00000069188.1">
    <property type="protein sequence ID" value="ENSOANP00000049560.1"/>
    <property type="gene ID" value="ENSOANG00000042320.1"/>
</dbReference>
<sequence length="409" mass="43962">MPKYCRAPNCSNTAGQVSADNRRISFYKFPLQDPARLQEWLQQMRQEQWVPTRHQHLCSEHFAPSCFEWRWGVRYLKPDAVPTIFQASAGGTKRKSPGRPLAEPGAKRLAEGEPGTMVSGPLEALAIAIDPGLASAPVYVEATGELGLQTPLLGTVSLVPLVQLVGAEPPGEPGGAGPGALVIENVAIEPFPEPLPMPAASPTPMVAYFETIPTAAPLTPAPAPPPETVLSSALSLPIVSTLPIVSNQRAGAGGGELGGEIEMEEEEEEGDDQEEDEEERGDRGGQPEPEPEGRLEAEHGYHKAELSAAQLAGVVAGLQRKVKGLQQRHRHHCAKLEAMEGLVEQLRKENLVSEEKLRLLEMACLQTGAVVPEGGGTVAIICQEDDRALVYTMPPQPEEPGPFIHMEEE</sequence>
<dbReference type="SMART" id="SM00980">
    <property type="entry name" value="THAP"/>
    <property type="match status" value="1"/>
</dbReference>
<evidence type="ECO:0000256" key="5">
    <source>
        <dbReference type="PROSITE-ProRule" id="PRU00309"/>
    </source>
</evidence>
<dbReference type="OrthoDB" id="5982876at2759"/>
<dbReference type="OMA" id="KYCRAPR"/>
<dbReference type="InterPro" id="IPR052224">
    <property type="entry name" value="THAP_domain_protein"/>
</dbReference>
<dbReference type="AlphaFoldDB" id="A0A6I8P9V3"/>
<evidence type="ECO:0000256" key="6">
    <source>
        <dbReference type="SAM" id="Coils"/>
    </source>
</evidence>
<dbReference type="GO" id="GO:0003677">
    <property type="term" value="F:DNA binding"/>
    <property type="evidence" value="ECO:0007669"/>
    <property type="project" value="UniProtKB-UniRule"/>
</dbReference>
<reference evidence="9" key="2">
    <citation type="submission" date="2025-08" db="UniProtKB">
        <authorList>
            <consortium name="Ensembl"/>
        </authorList>
    </citation>
    <scope>IDENTIFICATION</scope>
    <source>
        <strain evidence="9">Glennie</strain>
    </source>
</reference>
<name>A0A6I8P9V3_ORNAN</name>
<dbReference type="PANTHER" id="PTHR46927:SF2">
    <property type="entry name" value="THAP DOMAIN-CONTAINING PROTEIN 8"/>
    <property type="match status" value="1"/>
</dbReference>
<evidence type="ECO:0000256" key="7">
    <source>
        <dbReference type="SAM" id="MobiDB-lite"/>
    </source>
</evidence>
<organism evidence="9 10">
    <name type="scientific">Ornithorhynchus anatinus</name>
    <name type="common">Duckbill platypus</name>
    <dbReference type="NCBI Taxonomy" id="9258"/>
    <lineage>
        <taxon>Eukaryota</taxon>
        <taxon>Metazoa</taxon>
        <taxon>Chordata</taxon>
        <taxon>Craniata</taxon>
        <taxon>Vertebrata</taxon>
        <taxon>Euteleostomi</taxon>
        <taxon>Mammalia</taxon>
        <taxon>Monotremata</taxon>
        <taxon>Ornithorhynchidae</taxon>
        <taxon>Ornithorhynchus</taxon>
    </lineage>
</organism>
<dbReference type="InParanoid" id="A0A6I8P9V3"/>
<evidence type="ECO:0000256" key="4">
    <source>
        <dbReference type="ARBA" id="ARBA00023125"/>
    </source>
</evidence>
<reference evidence="9 10" key="1">
    <citation type="journal article" date="2008" name="Nature">
        <title>Genome analysis of the platypus reveals unique signatures of evolution.</title>
        <authorList>
            <person name="Warren W.C."/>
            <person name="Hillier L.W."/>
            <person name="Marshall Graves J.A."/>
            <person name="Birney E."/>
            <person name="Ponting C.P."/>
            <person name="Grutzner F."/>
            <person name="Belov K."/>
            <person name="Miller W."/>
            <person name="Clarke L."/>
            <person name="Chinwalla A.T."/>
            <person name="Yang S.P."/>
            <person name="Heger A."/>
            <person name="Locke D.P."/>
            <person name="Miethke P."/>
            <person name="Waters P.D."/>
            <person name="Veyrunes F."/>
            <person name="Fulton L."/>
            <person name="Fulton B."/>
            <person name="Graves T."/>
            <person name="Wallis J."/>
            <person name="Puente X.S."/>
            <person name="Lopez-Otin C."/>
            <person name="Ordonez G.R."/>
            <person name="Eichler E.E."/>
            <person name="Chen L."/>
            <person name="Cheng Z."/>
            <person name="Deakin J.E."/>
            <person name="Alsop A."/>
            <person name="Thompson K."/>
            <person name="Kirby P."/>
            <person name="Papenfuss A.T."/>
            <person name="Wakefield M.J."/>
            <person name="Olender T."/>
            <person name="Lancet D."/>
            <person name="Huttley G.A."/>
            <person name="Smit A.F."/>
            <person name="Pask A."/>
            <person name="Temple-Smith P."/>
            <person name="Batzer M.A."/>
            <person name="Walker J.A."/>
            <person name="Konkel M.K."/>
            <person name="Harris R.S."/>
            <person name="Whittington C.M."/>
            <person name="Wong E.S."/>
            <person name="Gemmell N.J."/>
            <person name="Buschiazzo E."/>
            <person name="Vargas Jentzsch I.M."/>
            <person name="Merkel A."/>
            <person name="Schmitz J."/>
            <person name="Zemann A."/>
            <person name="Churakov G."/>
            <person name="Kriegs J.O."/>
            <person name="Brosius J."/>
            <person name="Murchison E.P."/>
            <person name="Sachidanandam R."/>
            <person name="Smith C."/>
            <person name="Hannon G.J."/>
            <person name="Tsend-Ayush E."/>
            <person name="McMillan D."/>
            <person name="Attenborough R."/>
            <person name="Rens W."/>
            <person name="Ferguson-Smith M."/>
            <person name="Lefevre C.M."/>
            <person name="Sharp J.A."/>
            <person name="Nicholas K.R."/>
            <person name="Ray D.A."/>
            <person name="Kube M."/>
            <person name="Reinhardt R."/>
            <person name="Pringle T.H."/>
            <person name="Taylor J."/>
            <person name="Jones R.C."/>
            <person name="Nixon B."/>
            <person name="Dacheux J.L."/>
            <person name="Niwa H."/>
            <person name="Sekita Y."/>
            <person name="Huang X."/>
            <person name="Stark A."/>
            <person name="Kheradpour P."/>
            <person name="Kellis M."/>
            <person name="Flicek P."/>
            <person name="Chen Y."/>
            <person name="Webber C."/>
            <person name="Hardison R."/>
            <person name="Nelson J."/>
            <person name="Hallsworth-Pepin K."/>
            <person name="Delehaunty K."/>
            <person name="Markovic C."/>
            <person name="Minx P."/>
            <person name="Feng Y."/>
            <person name="Kremitzki C."/>
            <person name="Mitreva M."/>
            <person name="Glasscock J."/>
            <person name="Wylie T."/>
            <person name="Wohldmann P."/>
            <person name="Thiru P."/>
            <person name="Nhan M.N."/>
            <person name="Pohl C.S."/>
            <person name="Smith S.M."/>
            <person name="Hou S."/>
            <person name="Nefedov M."/>
            <person name="de Jong P.J."/>
            <person name="Renfree M.B."/>
            <person name="Mardis E.R."/>
            <person name="Wilson R.K."/>
        </authorList>
    </citation>
    <scope>NUCLEOTIDE SEQUENCE [LARGE SCALE GENOMIC DNA]</scope>
    <source>
        <strain evidence="9 10">Glennie</strain>
    </source>
</reference>
<dbReference type="PANTHER" id="PTHR46927">
    <property type="entry name" value="AGAP005574-PA"/>
    <property type="match status" value="1"/>
</dbReference>
<feature type="coiled-coil region" evidence="6">
    <location>
        <begin position="336"/>
        <end position="363"/>
    </location>
</feature>
<dbReference type="CTD" id="199745"/>
<keyword evidence="3" id="KW-0862">Zinc</keyword>
<gene>
    <name evidence="9" type="primary">THAP8</name>
</gene>
<dbReference type="SMART" id="SM00692">
    <property type="entry name" value="DM3"/>
    <property type="match status" value="1"/>
</dbReference>
<evidence type="ECO:0000259" key="8">
    <source>
        <dbReference type="PROSITE" id="PS50950"/>
    </source>
</evidence>
<feature type="compositionally biased region" description="Basic and acidic residues" evidence="7">
    <location>
        <begin position="280"/>
        <end position="297"/>
    </location>
</feature>
<dbReference type="PROSITE" id="PS50950">
    <property type="entry name" value="ZF_THAP"/>
    <property type="match status" value="1"/>
</dbReference>
<dbReference type="Pfam" id="PF05485">
    <property type="entry name" value="THAP"/>
    <property type="match status" value="1"/>
</dbReference>
<dbReference type="InterPro" id="IPR006612">
    <property type="entry name" value="THAP_Znf"/>
</dbReference>